<sequence length="490" mass="53920">MNTPDSRADLVAAEDVLLFVNAAITATGQREFRSSAVGQQLSLDFLHTYVRVNYRRVYAASLALDINHHNAALIVRRLLETADEASPEERRTEGRLIAARLAALPPQRVYRLFGELRRAKVNNRRTRAIMRGWLAARPDLGHDAVKYRAGVKTVARHIHLPCPEGAEPIAEIGAFLFRPGKLPRYEHPLLDAWRRAHYEQGAVAELPFTVAEGFAAKHGMKREVFLKRAAPRMTRLERLRTQEQRTVGDRRPDVDLTVMPLTRLALYVLSLGFEERSERRAELTGALRAAARRAAGAHAGSWGRVHAVLDDSFSSSGSGQKRRRPLAVALACHHLLEVLAAPGAYRGLWISGAGDALLVRPWGPTPLGMRILDALEPGADGAAPDRLVIVSDGWDNAPAGLAGEVLRVWRRRLDPARRTAVVHVNPVYDAQGFDVRRLAAGVATAGIRDAEDLPALVEIARFAEGRTGPAELYTYLDRQVARFTGEGAAS</sequence>
<evidence type="ECO:0000313" key="1">
    <source>
        <dbReference type="EMBL" id="ROV67933.1"/>
    </source>
</evidence>
<protein>
    <recommendedName>
        <fullName evidence="3">TROVE domain-containing protein</fullName>
    </recommendedName>
</protein>
<dbReference type="RefSeq" id="WP_118903538.1">
    <property type="nucleotide sequence ID" value="NZ_QWFA01000061.1"/>
</dbReference>
<evidence type="ECO:0008006" key="3">
    <source>
        <dbReference type="Google" id="ProtNLM"/>
    </source>
</evidence>
<comment type="caution">
    <text evidence="1">The sequence shown here is derived from an EMBL/GenBank/DDBJ whole genome shotgun (WGS) entry which is preliminary data.</text>
</comment>
<dbReference type="EMBL" id="QWFA01000061">
    <property type="protein sequence ID" value="ROV67933.1"/>
    <property type="molecule type" value="Genomic_DNA"/>
</dbReference>
<accession>A0A423V013</accession>
<organism evidence="1 2">
    <name type="scientific">Streptomyces globisporus</name>
    <dbReference type="NCBI Taxonomy" id="1908"/>
    <lineage>
        <taxon>Bacteria</taxon>
        <taxon>Bacillati</taxon>
        <taxon>Actinomycetota</taxon>
        <taxon>Actinomycetes</taxon>
        <taxon>Kitasatosporales</taxon>
        <taxon>Streptomycetaceae</taxon>
        <taxon>Streptomyces</taxon>
    </lineage>
</organism>
<proteinExistence type="predicted"/>
<dbReference type="Proteomes" id="UP000285596">
    <property type="component" value="Unassembled WGS sequence"/>
</dbReference>
<name>A0A423V013_STRGL</name>
<gene>
    <name evidence="1" type="ORF">D3105_13890</name>
</gene>
<evidence type="ECO:0000313" key="2">
    <source>
        <dbReference type="Proteomes" id="UP000285596"/>
    </source>
</evidence>
<reference evidence="1 2" key="1">
    <citation type="submission" date="2018-08" db="EMBL/GenBank/DDBJ databases">
        <title>Streptomyces globisporus 1912-4Crt, whole genome shotgun sequence.</title>
        <authorList>
            <person name="Matselyukh B."/>
        </authorList>
    </citation>
    <scope>NUCLEOTIDE SEQUENCE [LARGE SCALE GENOMIC DNA]</scope>
    <source>
        <strain evidence="1 2">1912-4Crt</strain>
    </source>
</reference>
<dbReference type="AlphaFoldDB" id="A0A423V013"/>